<comment type="caution">
    <text evidence="2">The sequence shown here is derived from an EMBL/GenBank/DDBJ whole genome shotgun (WGS) entry which is preliminary data.</text>
</comment>
<proteinExistence type="predicted"/>
<reference evidence="2 3" key="1">
    <citation type="submission" date="2021-02" db="EMBL/GenBank/DDBJ databases">
        <authorList>
            <person name="Jung H.S."/>
            <person name="Chun B.H."/>
            <person name="Jeon C.O."/>
        </authorList>
    </citation>
    <scope>NUCLEOTIDE SEQUENCE [LARGE SCALE GENOMIC DNA]</scope>
    <source>
        <strain evidence="2 3">LMG 25203</strain>
    </source>
</reference>
<dbReference type="EMBL" id="JACSOD020000373">
    <property type="protein sequence ID" value="MBM6498051.1"/>
    <property type="molecule type" value="Genomic_DNA"/>
</dbReference>
<dbReference type="InterPro" id="IPR029068">
    <property type="entry name" value="Glyas_Bleomycin-R_OHBP_Dase"/>
</dbReference>
<protein>
    <submittedName>
        <fullName evidence="2">VOC family protein</fullName>
    </submittedName>
</protein>
<organism evidence="2 3">
    <name type="scientific">Flavobacterium macrobrachii</name>
    <dbReference type="NCBI Taxonomy" id="591204"/>
    <lineage>
        <taxon>Bacteria</taxon>
        <taxon>Pseudomonadati</taxon>
        <taxon>Bacteroidota</taxon>
        <taxon>Flavobacteriia</taxon>
        <taxon>Flavobacteriales</taxon>
        <taxon>Flavobacteriaceae</taxon>
        <taxon>Flavobacterium</taxon>
    </lineage>
</organism>
<dbReference type="InterPro" id="IPR052164">
    <property type="entry name" value="Anthracycline_SecMetBiosynth"/>
</dbReference>
<dbReference type="CDD" id="cd07247">
    <property type="entry name" value="SgaA_N_like"/>
    <property type="match status" value="1"/>
</dbReference>
<dbReference type="SUPFAM" id="SSF54593">
    <property type="entry name" value="Glyoxalase/Bleomycin resistance protein/Dihydroxybiphenyl dioxygenase"/>
    <property type="match status" value="1"/>
</dbReference>
<dbReference type="InterPro" id="IPR037523">
    <property type="entry name" value="VOC_core"/>
</dbReference>
<name>A0ABS2CSV6_9FLAO</name>
<feature type="domain" description="VOC" evidence="1">
    <location>
        <begin position="18"/>
        <end position="139"/>
    </location>
</feature>
<dbReference type="PROSITE" id="PS51819">
    <property type="entry name" value="VOC"/>
    <property type="match status" value="1"/>
</dbReference>
<dbReference type="RefSeq" id="WP_204158670.1">
    <property type="nucleotide sequence ID" value="NZ_JACSOD020000373.1"/>
</dbReference>
<dbReference type="Proteomes" id="UP000759529">
    <property type="component" value="Unassembled WGS sequence"/>
</dbReference>
<evidence type="ECO:0000313" key="3">
    <source>
        <dbReference type="Proteomes" id="UP000759529"/>
    </source>
</evidence>
<gene>
    <name evidence="2" type="ORF">H9X54_001885</name>
</gene>
<dbReference type="PANTHER" id="PTHR33993:SF2">
    <property type="entry name" value="VOC DOMAIN-CONTAINING PROTEIN"/>
    <property type="match status" value="1"/>
</dbReference>
<sequence length="140" mass="15262">MFEKQTPTYKILRIMKNPFAWVEIYVSDMARAQKFYETVLSISMTPMETPGDFGDLEMLCFPWSENGANISGALCKMNGMEPGDGGTLVYFGCDDCSVELSRVAAAGGTVLQEKMAIGEHGYCGIAMDTEGNSIGFHSMA</sequence>
<accession>A0ABS2CSV6</accession>
<keyword evidence="3" id="KW-1185">Reference proteome</keyword>
<evidence type="ECO:0000313" key="2">
    <source>
        <dbReference type="EMBL" id="MBM6498051.1"/>
    </source>
</evidence>
<dbReference type="PANTHER" id="PTHR33993">
    <property type="entry name" value="GLYOXALASE-RELATED"/>
    <property type="match status" value="1"/>
</dbReference>
<dbReference type="Gene3D" id="3.10.180.10">
    <property type="entry name" value="2,3-Dihydroxybiphenyl 1,2-Dioxygenase, domain 1"/>
    <property type="match status" value="1"/>
</dbReference>
<evidence type="ECO:0000259" key="1">
    <source>
        <dbReference type="PROSITE" id="PS51819"/>
    </source>
</evidence>